<feature type="compositionally biased region" description="Polar residues" evidence="1">
    <location>
        <begin position="61"/>
        <end position="73"/>
    </location>
</feature>
<dbReference type="Gene3D" id="3.30.160.60">
    <property type="entry name" value="Classic Zinc Finger"/>
    <property type="match status" value="1"/>
</dbReference>
<feature type="compositionally biased region" description="Polar residues" evidence="1">
    <location>
        <begin position="88"/>
        <end position="107"/>
    </location>
</feature>
<protein>
    <recommendedName>
        <fullName evidence="4">C2H2-type domain-containing protein</fullName>
    </recommendedName>
</protein>
<feature type="region of interest" description="Disordered" evidence="1">
    <location>
        <begin position="131"/>
        <end position="179"/>
    </location>
</feature>
<evidence type="ECO:0008006" key="4">
    <source>
        <dbReference type="Google" id="ProtNLM"/>
    </source>
</evidence>
<sequence>MHQGASNYGWASRQPYNLQPSVAVTGQSLPHPQPVPSPSFPSRYDNNAFQSSHLQGYYPQTGFSQHYPSSQSPGRVYQPRRAPVIPSVPSNTLLSNPPSFPEQQMLHSSPSYVLNHSEYYLPESSLPQPISPHRVSVPASSHAPSLPTPETVYSSPEPAPTSSEPERQIPVTSSRPRPQCWDHGCNGREFSTFSNLLRHQREKSGVIAKAECPICGAVFTRTTARNIHVAQGKCKSTGREAPVG</sequence>
<proteinExistence type="predicted"/>
<evidence type="ECO:0000313" key="2">
    <source>
        <dbReference type="EMBL" id="TQB76453.1"/>
    </source>
</evidence>
<feature type="region of interest" description="Disordered" evidence="1">
    <location>
        <begin position="21"/>
        <end position="46"/>
    </location>
</feature>
<feature type="compositionally biased region" description="Low complexity" evidence="1">
    <location>
        <begin position="154"/>
        <end position="163"/>
    </location>
</feature>
<reference evidence="2 3" key="1">
    <citation type="submission" date="2019-06" db="EMBL/GenBank/DDBJ databases">
        <title>Wine fermentation using esterase from Monascus purpureus.</title>
        <authorList>
            <person name="Geng C."/>
            <person name="Zhang Y."/>
        </authorList>
    </citation>
    <scope>NUCLEOTIDE SEQUENCE [LARGE SCALE GENOMIC DNA]</scope>
    <source>
        <strain evidence="2">HQ1</strain>
    </source>
</reference>
<keyword evidence="3" id="KW-1185">Reference proteome</keyword>
<feature type="region of interest" description="Disordered" evidence="1">
    <location>
        <begin position="60"/>
        <end position="107"/>
    </location>
</feature>
<gene>
    <name evidence="2" type="ORF">MPDQ_007861</name>
</gene>
<name>A0A507R5M5_MONPU</name>
<dbReference type="EMBL" id="VIFY01000009">
    <property type="protein sequence ID" value="TQB76453.1"/>
    <property type="molecule type" value="Genomic_DNA"/>
</dbReference>
<organism evidence="2 3">
    <name type="scientific">Monascus purpureus</name>
    <name type="common">Red mold</name>
    <name type="synonym">Monascus anka</name>
    <dbReference type="NCBI Taxonomy" id="5098"/>
    <lineage>
        <taxon>Eukaryota</taxon>
        <taxon>Fungi</taxon>
        <taxon>Dikarya</taxon>
        <taxon>Ascomycota</taxon>
        <taxon>Pezizomycotina</taxon>
        <taxon>Eurotiomycetes</taxon>
        <taxon>Eurotiomycetidae</taxon>
        <taxon>Eurotiales</taxon>
        <taxon>Aspergillaceae</taxon>
        <taxon>Monascus</taxon>
    </lineage>
</organism>
<comment type="caution">
    <text evidence="2">The sequence shown here is derived from an EMBL/GenBank/DDBJ whole genome shotgun (WGS) entry which is preliminary data.</text>
</comment>
<evidence type="ECO:0000313" key="3">
    <source>
        <dbReference type="Proteomes" id="UP000319663"/>
    </source>
</evidence>
<dbReference type="Proteomes" id="UP000319663">
    <property type="component" value="Unassembled WGS sequence"/>
</dbReference>
<dbReference type="AlphaFoldDB" id="A0A507R5M5"/>
<accession>A0A507R5M5</accession>
<evidence type="ECO:0000256" key="1">
    <source>
        <dbReference type="SAM" id="MobiDB-lite"/>
    </source>
</evidence>